<keyword evidence="1" id="KW-0233">DNA recombination</keyword>
<dbReference type="PANTHER" id="PTHR37023:SF1">
    <property type="entry name" value="ISSOD25 TRANSPOSASE TNPA_ISSOD25"/>
    <property type="match status" value="1"/>
</dbReference>
<reference evidence="3" key="1">
    <citation type="journal article" date="2009" name="Environ. Microbiol.">
        <title>Genome sequence of Vibrio splendidus: an abundant planctonic marine species with a large genotypic diversity.</title>
        <authorList>
            <person name="Le Roux F."/>
            <person name="Zouine M."/>
            <person name="Chackroun N."/>
            <person name="Binesse J."/>
            <person name="Saulnier D."/>
            <person name="Bouchier C."/>
            <person name="Zidane N."/>
            <person name="Ma L."/>
            <person name="Rusniok C."/>
            <person name="Lajus A."/>
            <person name="Buchrieser C."/>
            <person name="Medigue C."/>
            <person name="Polz M.F."/>
            <person name="Mazel D."/>
        </authorList>
    </citation>
    <scope>NUCLEOTIDE SEQUENCE</scope>
    <source>
        <strain evidence="3">LMG20012</strain>
    </source>
</reference>
<gene>
    <name evidence="3" type="primary">tna</name>
</gene>
<dbReference type="InterPro" id="IPR002104">
    <property type="entry name" value="Integrase_catalytic"/>
</dbReference>
<dbReference type="InterPro" id="IPR026889">
    <property type="entry name" value="Zn_Tnp"/>
</dbReference>
<proteinExistence type="predicted"/>
<dbReference type="InterPro" id="IPR011010">
    <property type="entry name" value="DNA_brk_join_enz"/>
</dbReference>
<dbReference type="Pfam" id="PF04986">
    <property type="entry name" value="Y2_Tnp"/>
    <property type="match status" value="1"/>
</dbReference>
<dbReference type="GO" id="GO:0003677">
    <property type="term" value="F:DNA binding"/>
    <property type="evidence" value="ECO:0007669"/>
    <property type="project" value="InterPro"/>
</dbReference>
<protein>
    <submittedName>
        <fullName evidence="3">Putative transposase</fullName>
    </submittedName>
</protein>
<dbReference type="Pfam" id="PF14319">
    <property type="entry name" value="Zn_Tnp_IS91"/>
    <property type="match status" value="1"/>
</dbReference>
<dbReference type="GO" id="GO:0015074">
    <property type="term" value="P:DNA integration"/>
    <property type="evidence" value="ECO:0007669"/>
    <property type="project" value="InterPro"/>
</dbReference>
<dbReference type="Pfam" id="PF00589">
    <property type="entry name" value="Phage_integrase"/>
    <property type="match status" value="1"/>
</dbReference>
<evidence type="ECO:0000256" key="1">
    <source>
        <dbReference type="ARBA" id="ARBA00023172"/>
    </source>
</evidence>
<dbReference type="SUPFAM" id="SSF56349">
    <property type="entry name" value="DNA breaking-rejoining enzymes"/>
    <property type="match status" value="1"/>
</dbReference>
<dbReference type="InterPro" id="IPR007069">
    <property type="entry name" value="Transposase_32"/>
</dbReference>
<organism evidence="3">
    <name type="scientific">Vibrio tasmaniensis</name>
    <dbReference type="NCBI Taxonomy" id="212663"/>
    <lineage>
        <taxon>Bacteria</taxon>
        <taxon>Pseudomonadati</taxon>
        <taxon>Pseudomonadota</taxon>
        <taxon>Gammaproteobacteria</taxon>
        <taxon>Vibrionales</taxon>
        <taxon>Vibrionaceae</taxon>
        <taxon>Vibrio</taxon>
    </lineage>
</organism>
<name>B8YG37_9VIBR</name>
<dbReference type="Gene3D" id="1.10.443.10">
    <property type="entry name" value="Intergrase catalytic core"/>
    <property type="match status" value="1"/>
</dbReference>
<dbReference type="GO" id="GO:0006313">
    <property type="term" value="P:DNA transposition"/>
    <property type="evidence" value="ECO:0007669"/>
    <property type="project" value="InterPro"/>
</dbReference>
<dbReference type="AlphaFoldDB" id="B8YG37"/>
<dbReference type="GO" id="GO:0004803">
    <property type="term" value="F:transposase activity"/>
    <property type="evidence" value="ECO:0007669"/>
    <property type="project" value="InterPro"/>
</dbReference>
<dbReference type="EMBL" id="FJ529220">
    <property type="protein sequence ID" value="ACL80793.1"/>
    <property type="molecule type" value="Genomic_DNA"/>
</dbReference>
<feature type="domain" description="Tyr recombinase" evidence="2">
    <location>
        <begin position="1"/>
        <end position="140"/>
    </location>
</feature>
<accession>B8YG37</accession>
<evidence type="ECO:0000259" key="2">
    <source>
        <dbReference type="PROSITE" id="PS51898"/>
    </source>
</evidence>
<dbReference type="InterPro" id="IPR013762">
    <property type="entry name" value="Integrase-like_cat_sf"/>
</dbReference>
<dbReference type="PANTHER" id="PTHR37023">
    <property type="entry name" value="TRANSPOSASE"/>
    <property type="match status" value="1"/>
</dbReference>
<sequence>MVKDLTSPFMISTAKQCAFTYGKEKAGKTEWCRFLCERLKLFVCIGSAISTRDYCFQGLEKVTTHRWDRGGIQKTMKLVLKECDIQKHASPHSPRHCFATHLLEQGLDLRSLQTLLGHASLNTTARYTRITQIKQRDAAMAINQLTDALDLTGQHEMSTFIELLRQHHRALKRHYHTQMNGDMHRAIRAMLRCKTEQQGRSQWFCSHCHHDDRLPLSCGHRHCPQCQQRTTSDWLQRQQQKRLPVHYFMVTFTLPYQLRVLARHQPRATYNGMFKVASGVLKDFAKRQMQGELGFTAVLHTHSRQRNLHPHLHIIVAAGQYDASRQTWHKGNKHYLFNAFALAKIWRARMLEAINQHPTLWLPSGIPKQWVVDCRQVGYGQSALSYLSRYLYRGVLPDEDIIHITDDTVTFRYKESQTKAWRTRTLPTLKFLLLILQHVLPKGLQRVRDYGFLRGQAHALRARIQLLLLNLLYMMPPLTAPIRTKAIRVCPCCEHEMAYVGVSRPI</sequence>
<evidence type="ECO:0000313" key="3">
    <source>
        <dbReference type="EMBL" id="ACL80793.1"/>
    </source>
</evidence>
<dbReference type="PROSITE" id="PS51898">
    <property type="entry name" value="TYR_RECOMBINASE"/>
    <property type="match status" value="1"/>
</dbReference>